<evidence type="ECO:0000313" key="1">
    <source>
        <dbReference type="EMBL" id="GLK78023.1"/>
    </source>
</evidence>
<dbReference type="RefSeq" id="WP_271205843.1">
    <property type="nucleotide sequence ID" value="NZ_BSFK01000016.1"/>
</dbReference>
<evidence type="ECO:0000313" key="2">
    <source>
        <dbReference type="Proteomes" id="UP001143364"/>
    </source>
</evidence>
<accession>A0A9W6JM52</accession>
<protein>
    <submittedName>
        <fullName evidence="1">Uncharacterized protein</fullName>
    </submittedName>
</protein>
<organism evidence="1 2">
    <name type="scientific">Methylopila jiangsuensis</name>
    <dbReference type="NCBI Taxonomy" id="586230"/>
    <lineage>
        <taxon>Bacteria</taxon>
        <taxon>Pseudomonadati</taxon>
        <taxon>Pseudomonadota</taxon>
        <taxon>Alphaproteobacteria</taxon>
        <taxon>Hyphomicrobiales</taxon>
        <taxon>Methylopilaceae</taxon>
        <taxon>Methylopila</taxon>
    </lineage>
</organism>
<name>A0A9W6JM52_9HYPH</name>
<dbReference type="Proteomes" id="UP001143364">
    <property type="component" value="Unassembled WGS sequence"/>
</dbReference>
<keyword evidence="2" id="KW-1185">Reference proteome</keyword>
<comment type="caution">
    <text evidence="1">The sequence shown here is derived from an EMBL/GenBank/DDBJ whole genome shotgun (WGS) entry which is preliminary data.</text>
</comment>
<sequence length="70" mass="7582">MSNLANVKRRQGHAIAADLRAAIEGRPASIRAVTAADDLLTWMRAEVAAGRTDWLVRQPAKTSSAVREPD</sequence>
<reference evidence="1" key="2">
    <citation type="submission" date="2023-01" db="EMBL/GenBank/DDBJ databases">
        <authorList>
            <person name="Sun Q."/>
            <person name="Evtushenko L."/>
        </authorList>
    </citation>
    <scope>NUCLEOTIDE SEQUENCE</scope>
    <source>
        <strain evidence="1">VKM B-2555</strain>
    </source>
</reference>
<dbReference type="AlphaFoldDB" id="A0A9W6JM52"/>
<gene>
    <name evidence="1" type="ORF">GCM10008171_32770</name>
</gene>
<reference evidence="1" key="1">
    <citation type="journal article" date="2014" name="Int. J. Syst. Evol. Microbiol.">
        <title>Complete genome sequence of Corynebacterium casei LMG S-19264T (=DSM 44701T), isolated from a smear-ripened cheese.</title>
        <authorList>
            <consortium name="US DOE Joint Genome Institute (JGI-PGF)"/>
            <person name="Walter F."/>
            <person name="Albersmeier A."/>
            <person name="Kalinowski J."/>
            <person name="Ruckert C."/>
        </authorList>
    </citation>
    <scope>NUCLEOTIDE SEQUENCE</scope>
    <source>
        <strain evidence="1">VKM B-2555</strain>
    </source>
</reference>
<proteinExistence type="predicted"/>
<dbReference type="EMBL" id="BSFK01000016">
    <property type="protein sequence ID" value="GLK78023.1"/>
    <property type="molecule type" value="Genomic_DNA"/>
</dbReference>